<reference evidence="2" key="1">
    <citation type="submission" date="2023-10" db="EMBL/GenBank/DDBJ databases">
        <authorList>
            <person name="Chen Y."/>
            <person name="Shah S."/>
            <person name="Dougan E. K."/>
            <person name="Thang M."/>
            <person name="Chan C."/>
        </authorList>
    </citation>
    <scope>NUCLEOTIDE SEQUENCE [LARGE SCALE GENOMIC DNA]</scope>
</reference>
<evidence type="ECO:0000313" key="2">
    <source>
        <dbReference type="EMBL" id="CAK0806181.1"/>
    </source>
</evidence>
<comment type="caution">
    <text evidence="2">The sequence shown here is derived from an EMBL/GenBank/DDBJ whole genome shotgun (WGS) entry which is preliminary data.</text>
</comment>
<accession>A0ABN9QJF2</accession>
<organism evidence="2 3">
    <name type="scientific">Prorocentrum cordatum</name>
    <dbReference type="NCBI Taxonomy" id="2364126"/>
    <lineage>
        <taxon>Eukaryota</taxon>
        <taxon>Sar</taxon>
        <taxon>Alveolata</taxon>
        <taxon>Dinophyceae</taxon>
        <taxon>Prorocentrales</taxon>
        <taxon>Prorocentraceae</taxon>
        <taxon>Prorocentrum</taxon>
    </lineage>
</organism>
<feature type="non-terminal residue" evidence="2">
    <location>
        <position position="1"/>
    </location>
</feature>
<proteinExistence type="predicted"/>
<sequence>PSVPHEAGSCGAAAGSLGDGDAAAGGVAPLPQPQKAGGSGAEADAARLAFDLAASAHDLAARLEGRGIRASSEAVVAQLQQGWGESVC</sequence>
<dbReference type="EMBL" id="CAUYUJ010003665">
    <property type="protein sequence ID" value="CAK0806181.1"/>
    <property type="molecule type" value="Genomic_DNA"/>
</dbReference>
<feature type="region of interest" description="Disordered" evidence="1">
    <location>
        <begin position="21"/>
        <end position="42"/>
    </location>
</feature>
<keyword evidence="3" id="KW-1185">Reference proteome</keyword>
<feature type="non-terminal residue" evidence="2">
    <location>
        <position position="88"/>
    </location>
</feature>
<evidence type="ECO:0000313" key="3">
    <source>
        <dbReference type="Proteomes" id="UP001189429"/>
    </source>
</evidence>
<protein>
    <submittedName>
        <fullName evidence="2">Uncharacterized protein</fullName>
    </submittedName>
</protein>
<gene>
    <name evidence="2" type="ORF">PCOR1329_LOCUS12513</name>
</gene>
<dbReference type="Proteomes" id="UP001189429">
    <property type="component" value="Unassembled WGS sequence"/>
</dbReference>
<evidence type="ECO:0000256" key="1">
    <source>
        <dbReference type="SAM" id="MobiDB-lite"/>
    </source>
</evidence>
<name>A0ABN9QJF2_9DINO</name>